<reference evidence="1" key="1">
    <citation type="submission" date="2014-09" db="EMBL/GenBank/DDBJ databases">
        <authorList>
            <person name="Magalhaes I.L.F."/>
            <person name="Oliveira U."/>
            <person name="Santos F.R."/>
            <person name="Vidigal T.H.D.A."/>
            <person name="Brescovit A.D."/>
            <person name="Santos A.J."/>
        </authorList>
    </citation>
    <scope>NUCLEOTIDE SEQUENCE</scope>
    <source>
        <tissue evidence="1">Shoot tissue taken approximately 20 cm above the soil surface</tissue>
    </source>
</reference>
<evidence type="ECO:0000313" key="1">
    <source>
        <dbReference type="EMBL" id="JAE34202.1"/>
    </source>
</evidence>
<sequence>MALPPQHLASPLALRPRLGLPCLPVRLPLARGVFPFWPAF</sequence>
<accession>A0A0A9HBT1</accession>
<dbReference type="AlphaFoldDB" id="A0A0A9HBT1"/>
<proteinExistence type="predicted"/>
<name>A0A0A9HBT1_ARUDO</name>
<reference evidence="1" key="2">
    <citation type="journal article" date="2015" name="Data Brief">
        <title>Shoot transcriptome of the giant reed, Arundo donax.</title>
        <authorList>
            <person name="Barrero R.A."/>
            <person name="Guerrero F.D."/>
            <person name="Moolhuijzen P."/>
            <person name="Goolsby J.A."/>
            <person name="Tidwell J."/>
            <person name="Bellgard S.E."/>
            <person name="Bellgard M.I."/>
        </authorList>
    </citation>
    <scope>NUCLEOTIDE SEQUENCE</scope>
    <source>
        <tissue evidence="1">Shoot tissue taken approximately 20 cm above the soil surface</tissue>
    </source>
</reference>
<protein>
    <submittedName>
        <fullName evidence="1">Uncharacterized protein</fullName>
    </submittedName>
</protein>
<dbReference type="EMBL" id="GBRH01163694">
    <property type="protein sequence ID" value="JAE34202.1"/>
    <property type="molecule type" value="Transcribed_RNA"/>
</dbReference>
<organism evidence="1">
    <name type="scientific">Arundo donax</name>
    <name type="common">Giant reed</name>
    <name type="synonym">Donax arundinaceus</name>
    <dbReference type="NCBI Taxonomy" id="35708"/>
    <lineage>
        <taxon>Eukaryota</taxon>
        <taxon>Viridiplantae</taxon>
        <taxon>Streptophyta</taxon>
        <taxon>Embryophyta</taxon>
        <taxon>Tracheophyta</taxon>
        <taxon>Spermatophyta</taxon>
        <taxon>Magnoliopsida</taxon>
        <taxon>Liliopsida</taxon>
        <taxon>Poales</taxon>
        <taxon>Poaceae</taxon>
        <taxon>PACMAD clade</taxon>
        <taxon>Arundinoideae</taxon>
        <taxon>Arundineae</taxon>
        <taxon>Arundo</taxon>
    </lineage>
</organism>